<evidence type="ECO:0000256" key="7">
    <source>
        <dbReference type="SAM" id="MobiDB-lite"/>
    </source>
</evidence>
<evidence type="ECO:0000256" key="2">
    <source>
        <dbReference type="ARBA" id="ARBA00022670"/>
    </source>
</evidence>
<comment type="similarity">
    <text evidence="1 6">Belongs to the peptidase S1B family.</text>
</comment>
<keyword evidence="3" id="KW-0732">Signal</keyword>
<dbReference type="InterPro" id="IPR008256">
    <property type="entry name" value="Peptidase_S1B"/>
</dbReference>
<reference evidence="8 9" key="1">
    <citation type="journal article" date="2019" name="Int. J. Syst. Evol. Microbiol.">
        <title>The Global Catalogue of Microorganisms (GCM) 10K type strain sequencing project: providing services to taxonomists for standard genome sequencing and annotation.</title>
        <authorList>
            <consortium name="The Broad Institute Genomics Platform"/>
            <consortium name="The Broad Institute Genome Sequencing Center for Infectious Disease"/>
            <person name="Wu L."/>
            <person name="Ma J."/>
        </authorList>
    </citation>
    <scope>NUCLEOTIDE SEQUENCE [LARGE SCALE GENOMIC DNA]</scope>
    <source>
        <strain evidence="8 9">JCM 13002</strain>
    </source>
</reference>
<dbReference type="EMBL" id="BAAALD010000003">
    <property type="protein sequence ID" value="GAA1070039.1"/>
    <property type="molecule type" value="Genomic_DNA"/>
</dbReference>
<evidence type="ECO:0000256" key="4">
    <source>
        <dbReference type="ARBA" id="ARBA00022801"/>
    </source>
</evidence>
<keyword evidence="4 6" id="KW-0378">Hydrolase</keyword>
<dbReference type="Gene3D" id="2.40.10.10">
    <property type="entry name" value="Trypsin-like serine proteases"/>
    <property type="match status" value="1"/>
</dbReference>
<evidence type="ECO:0000256" key="5">
    <source>
        <dbReference type="ARBA" id="ARBA00022825"/>
    </source>
</evidence>
<dbReference type="InterPro" id="IPR009003">
    <property type="entry name" value="Peptidase_S1_PA"/>
</dbReference>
<dbReference type="SUPFAM" id="SSF50494">
    <property type="entry name" value="Trypsin-like serine proteases"/>
    <property type="match status" value="1"/>
</dbReference>
<dbReference type="InterPro" id="IPR043504">
    <property type="entry name" value="Peptidase_S1_PA_chymotrypsin"/>
</dbReference>
<evidence type="ECO:0000256" key="1">
    <source>
        <dbReference type="ARBA" id="ARBA00008764"/>
    </source>
</evidence>
<dbReference type="EC" id="3.4.21.-" evidence="6"/>
<gene>
    <name evidence="8" type="ORF">GCM10009663_04970</name>
</gene>
<evidence type="ECO:0000256" key="6">
    <source>
        <dbReference type="RuleBase" id="RU004296"/>
    </source>
</evidence>
<evidence type="ECO:0000313" key="9">
    <source>
        <dbReference type="Proteomes" id="UP001499987"/>
    </source>
</evidence>
<dbReference type="Proteomes" id="UP001499987">
    <property type="component" value="Unassembled WGS sequence"/>
</dbReference>
<accession>A0ABN1T9K2</accession>
<feature type="region of interest" description="Disordered" evidence="7">
    <location>
        <begin position="1"/>
        <end position="26"/>
    </location>
</feature>
<dbReference type="PRINTS" id="PR00839">
    <property type="entry name" value="V8PROTEASE"/>
</dbReference>
<comment type="caution">
    <text evidence="8">The sequence shown here is derived from an EMBL/GenBank/DDBJ whole genome shotgun (WGS) entry which is preliminary data.</text>
</comment>
<keyword evidence="9" id="KW-1185">Reference proteome</keyword>
<name>A0ABN1T9K2_9ACTN</name>
<evidence type="ECO:0000256" key="3">
    <source>
        <dbReference type="ARBA" id="ARBA00022729"/>
    </source>
</evidence>
<protein>
    <recommendedName>
        <fullName evidence="6">Serine protease</fullName>
        <ecNumber evidence="6">3.4.21.-</ecNumber>
    </recommendedName>
</protein>
<sequence length="160" mass="16491">MPAGAGGPRSRTPDRRFAGGVGAGAPAQAARLTPPVATTCGVRASAALSGVAQELSATGLLTLHATSRTFAASRPNRPWLHLNYPITDDDNDGAGVELEYQADTEGGQSGAPVFAWFDGAPYVVGTHSGGEDNFGEPRQNVAAGGNALTNLLHWARNNWP</sequence>
<organism evidence="8 9">
    <name type="scientific">Kitasatospora arboriphila</name>
    <dbReference type="NCBI Taxonomy" id="258052"/>
    <lineage>
        <taxon>Bacteria</taxon>
        <taxon>Bacillati</taxon>
        <taxon>Actinomycetota</taxon>
        <taxon>Actinomycetes</taxon>
        <taxon>Kitasatosporales</taxon>
        <taxon>Streptomycetaceae</taxon>
        <taxon>Kitasatospora</taxon>
    </lineage>
</organism>
<keyword evidence="2 6" id="KW-0645">Protease</keyword>
<keyword evidence="5 6" id="KW-0720">Serine protease</keyword>
<evidence type="ECO:0000313" key="8">
    <source>
        <dbReference type="EMBL" id="GAA1070039.1"/>
    </source>
</evidence>
<proteinExistence type="inferred from homology"/>